<keyword evidence="1" id="KW-0175">Coiled coil</keyword>
<feature type="coiled-coil region" evidence="1">
    <location>
        <begin position="169"/>
        <end position="196"/>
    </location>
</feature>
<dbReference type="InterPro" id="IPR022225">
    <property type="entry name" value="Phage_tail_fibre_N"/>
</dbReference>
<dbReference type="Proteomes" id="UP000823786">
    <property type="component" value="Unassembled WGS sequence"/>
</dbReference>
<evidence type="ECO:0000313" key="3">
    <source>
        <dbReference type="EMBL" id="MBP1862130.1"/>
    </source>
</evidence>
<dbReference type="Pfam" id="PF12571">
    <property type="entry name" value="Phage_tail_fib"/>
    <property type="match status" value="1"/>
</dbReference>
<protein>
    <recommendedName>
        <fullName evidence="2">Phage tail fibre protein N-terminal domain-containing protein</fullName>
    </recommendedName>
</protein>
<organism evidence="3 4">
    <name type="scientific">Rhizobium herbae</name>
    <dbReference type="NCBI Taxonomy" id="508661"/>
    <lineage>
        <taxon>Bacteria</taxon>
        <taxon>Pseudomonadati</taxon>
        <taxon>Pseudomonadota</taxon>
        <taxon>Alphaproteobacteria</taxon>
        <taxon>Hyphomicrobiales</taxon>
        <taxon>Rhizobiaceae</taxon>
        <taxon>Rhizobium/Agrobacterium group</taxon>
        <taxon>Rhizobium</taxon>
    </lineage>
</organism>
<feature type="domain" description="Phage tail fibre protein N-terminal" evidence="2">
    <location>
        <begin position="5"/>
        <end position="110"/>
    </location>
</feature>
<keyword evidence="4" id="KW-1185">Reference proteome</keyword>
<gene>
    <name evidence="3" type="ORF">J2Z75_005661</name>
</gene>
<dbReference type="RefSeq" id="WP_209857098.1">
    <property type="nucleotide sequence ID" value="NZ_JAGGJV010000014.1"/>
</dbReference>
<dbReference type="EMBL" id="JAGGJV010000014">
    <property type="protein sequence ID" value="MBP1862130.1"/>
    <property type="molecule type" value="Genomic_DNA"/>
</dbReference>
<evidence type="ECO:0000256" key="1">
    <source>
        <dbReference type="SAM" id="Coils"/>
    </source>
</evidence>
<name>A0ABS4EVZ5_9HYPH</name>
<reference evidence="3 4" key="1">
    <citation type="submission" date="2021-03" db="EMBL/GenBank/DDBJ databases">
        <title>Genomic Encyclopedia of Type Strains, Phase IV (KMG-IV): sequencing the most valuable type-strain genomes for metagenomic binning, comparative biology and taxonomic classification.</title>
        <authorList>
            <person name="Goeker M."/>
        </authorList>
    </citation>
    <scope>NUCLEOTIDE SEQUENCE [LARGE SCALE GENOMIC DNA]</scope>
    <source>
        <strain evidence="3 4">DSM 26427</strain>
    </source>
</reference>
<evidence type="ECO:0000313" key="4">
    <source>
        <dbReference type="Proteomes" id="UP000823786"/>
    </source>
</evidence>
<evidence type="ECO:0000259" key="2">
    <source>
        <dbReference type="Pfam" id="PF12571"/>
    </source>
</evidence>
<proteinExistence type="predicted"/>
<accession>A0ABS4EVZ5</accession>
<sequence>MNALIPMLTREGMRAVFRADSEGLSARVSHIAFGDQAYQPDGSETELGNERMRVPVAGGSWVGDFTIHLTALLDSGPSFWIKEVGFILTDGTMLAVWSDTDTPLAYKTAGVPIVTAFDLTLEALPASAVTVEAGDVDLTLFFGSDFAQMGAAIMGNASRLMALRDRLDAVEADERVEGALAEIRRLSIEVDNIRAAIAAL</sequence>
<comment type="caution">
    <text evidence="3">The sequence shown here is derived from an EMBL/GenBank/DDBJ whole genome shotgun (WGS) entry which is preliminary data.</text>
</comment>